<dbReference type="KEGG" id="eiv:EIN_480390"/>
<sequence>MAGTSNIIKEKQYNNNNCSGTPRSEHVWLTTESKYPFNYKDYNFVAFRGDEETNCRLDDTIDGLFYTDKCESDVNWVQWKVHEENGRFYLKKSLNTDNSCKQTPQTVFKYSYECNKCGSDGRLTKCYGIGKVKPFSDFTLRGPEDTLGEHSESSGEESHNQDGVELIKIVLVFMMVVMFI</sequence>
<evidence type="ECO:0000313" key="1">
    <source>
        <dbReference type="EMBL" id="ELP91150.1"/>
    </source>
</evidence>
<name>L7FM90_ENTIV</name>
<dbReference type="VEuPathDB" id="AmoebaDB:EIN_480390"/>
<reference evidence="1 2" key="1">
    <citation type="submission" date="2012-10" db="EMBL/GenBank/DDBJ databases">
        <authorList>
            <person name="Zafar N."/>
            <person name="Inman J."/>
            <person name="Hall N."/>
            <person name="Lorenzi H."/>
            <person name="Caler E."/>
        </authorList>
    </citation>
    <scope>NUCLEOTIDE SEQUENCE [LARGE SCALE GENOMIC DNA]</scope>
    <source>
        <strain evidence="1 2">IP1</strain>
    </source>
</reference>
<dbReference type="AlphaFoldDB" id="L7FM90"/>
<evidence type="ECO:0000313" key="2">
    <source>
        <dbReference type="Proteomes" id="UP000014680"/>
    </source>
</evidence>
<accession>L7FM90</accession>
<protein>
    <submittedName>
        <fullName evidence="1">Uncharacterized protein</fullName>
    </submittedName>
</protein>
<organism evidence="1 2">
    <name type="scientific">Entamoeba invadens IP1</name>
    <dbReference type="NCBI Taxonomy" id="370355"/>
    <lineage>
        <taxon>Eukaryota</taxon>
        <taxon>Amoebozoa</taxon>
        <taxon>Evosea</taxon>
        <taxon>Archamoebae</taxon>
        <taxon>Mastigamoebida</taxon>
        <taxon>Entamoebidae</taxon>
        <taxon>Entamoeba</taxon>
    </lineage>
</organism>
<dbReference type="RefSeq" id="XP_004257921.1">
    <property type="nucleotide sequence ID" value="XM_004257873.1"/>
</dbReference>
<dbReference type="Proteomes" id="UP000014680">
    <property type="component" value="Unassembled WGS sequence"/>
</dbReference>
<keyword evidence="2" id="KW-1185">Reference proteome</keyword>
<dbReference type="GeneID" id="14890136"/>
<proteinExistence type="predicted"/>
<dbReference type="EMBL" id="KB206475">
    <property type="protein sequence ID" value="ELP91150.1"/>
    <property type="molecule type" value="Genomic_DNA"/>
</dbReference>
<gene>
    <name evidence="1" type="ORF">EIN_480390</name>
</gene>